<keyword evidence="2" id="KW-0732">Signal</keyword>
<organism evidence="3 4">
    <name type="scientific">Phycomyces blakesleeanus (strain ATCC 8743b / DSM 1359 / FGSC 10004 / NBRC 33097 / NRRL 1555)</name>
    <dbReference type="NCBI Taxonomy" id="763407"/>
    <lineage>
        <taxon>Eukaryota</taxon>
        <taxon>Fungi</taxon>
        <taxon>Fungi incertae sedis</taxon>
        <taxon>Mucoromycota</taxon>
        <taxon>Mucoromycotina</taxon>
        <taxon>Mucoromycetes</taxon>
        <taxon>Mucorales</taxon>
        <taxon>Phycomycetaceae</taxon>
        <taxon>Phycomyces</taxon>
    </lineage>
</organism>
<accession>A0A162NKA2</accession>
<gene>
    <name evidence="3" type="ORF">PHYBLDRAFT_79874</name>
</gene>
<dbReference type="Proteomes" id="UP000077315">
    <property type="component" value="Unassembled WGS sequence"/>
</dbReference>
<dbReference type="InParanoid" id="A0A162NKA2"/>
<dbReference type="EMBL" id="KV440988">
    <property type="protein sequence ID" value="OAD70464.1"/>
    <property type="molecule type" value="Genomic_DNA"/>
</dbReference>
<dbReference type="AlphaFoldDB" id="A0A162NKA2"/>
<dbReference type="VEuPathDB" id="FungiDB:PHYBLDRAFT_79874"/>
<evidence type="ECO:0000256" key="2">
    <source>
        <dbReference type="SAM" id="SignalP"/>
    </source>
</evidence>
<evidence type="ECO:0000313" key="4">
    <source>
        <dbReference type="Proteomes" id="UP000077315"/>
    </source>
</evidence>
<sequence length="610" mass="67284">MFGCILPLIFLLLPLLATCSEKLVPFTDNNIKYFGRWRITTTDIQSGWPGAYLKTNVNGPTIKLRLNQPTTVYVQLGQEPMRKLDAVYKDQLPIELVVATDLSQGPHQLMVVSTANTSICLESLVLAVAATTAPPRLSFDLVEFVGHDLTLGTSTSQSLLTSFPWLVSTMMEIEKVQIAYPGAWLLDHPQALGMESQYFRWTPSLDETERNQWDFSSYLPSAVVILLGQNDPETDLYSHGLQGFLLRLRKHYAHCAILVLSEPRGHRVRQSQAAVHALNDAGDQDIYYIDTTDWVQDGSDFLDPVHLSDQGHERFARRLSPWLHTKLIWPRQPFPDPFPNPNLPRDWHTMDVGQEQSIGLPGSVSFDSGNTFTLWGSGTDIKDNQDAFRYVFQALSGDGSIQATIGSHSAFASCAKAGLMIREHLSLGSPHVMLGISPAEGLFLQTRHTNLSPSHLVRKTRGSPPYHFRVTRKANLILAQISQTTTTQWDTFANLTLPLARDVYVGLAVTSCDPSVVSVAKFGDVVLQGGVGSGTYRSSSTTTTATITAAGKLTGNFDSKYNSYYGNKAIIPSINPTKPKAKAKEDEEKPIGGGNDNDNADTNGRFIYQV</sequence>
<dbReference type="SUPFAM" id="SSF52266">
    <property type="entry name" value="SGNH hydrolase"/>
    <property type="match status" value="1"/>
</dbReference>
<proteinExistence type="predicted"/>
<reference evidence="4" key="1">
    <citation type="submission" date="2015-06" db="EMBL/GenBank/DDBJ databases">
        <title>Expansion of signal transduction pathways in fungi by whole-genome duplication.</title>
        <authorList>
            <consortium name="DOE Joint Genome Institute"/>
            <person name="Corrochano L.M."/>
            <person name="Kuo A."/>
            <person name="Marcet-Houben M."/>
            <person name="Polaino S."/>
            <person name="Salamov A."/>
            <person name="Villalobos J.M."/>
            <person name="Alvarez M.I."/>
            <person name="Avalos J."/>
            <person name="Benito E.P."/>
            <person name="Benoit I."/>
            <person name="Burger G."/>
            <person name="Camino L.P."/>
            <person name="Canovas D."/>
            <person name="Cerda-Olmedo E."/>
            <person name="Cheng J.-F."/>
            <person name="Dominguez A."/>
            <person name="Elias M."/>
            <person name="Eslava A.P."/>
            <person name="Glaser F."/>
            <person name="Grimwood J."/>
            <person name="Gutierrez G."/>
            <person name="Heitman J."/>
            <person name="Henrissat B."/>
            <person name="Iturriaga E.A."/>
            <person name="Lang B.F."/>
            <person name="Lavin J.L."/>
            <person name="Lee S."/>
            <person name="Li W."/>
            <person name="Lindquist E."/>
            <person name="Lopez-Garcia S."/>
            <person name="Luque E.M."/>
            <person name="Marcos A.T."/>
            <person name="Martin J."/>
            <person name="McCluskey K."/>
            <person name="Medina H.R."/>
            <person name="Miralles-Duran A."/>
            <person name="Miyazaki A."/>
            <person name="Munoz-Torres E."/>
            <person name="Oguiza J.A."/>
            <person name="Ohm R."/>
            <person name="Olmedo M."/>
            <person name="Orejas M."/>
            <person name="Ortiz-Castellanos L."/>
            <person name="Pisabarro A.G."/>
            <person name="Rodriguez-Romero J."/>
            <person name="Ruiz-Herrera J."/>
            <person name="Ruiz-Vazquez R."/>
            <person name="Sanz C."/>
            <person name="Schackwitz W."/>
            <person name="Schmutz J."/>
            <person name="Shahriari M."/>
            <person name="Shelest E."/>
            <person name="Silva-Franco F."/>
            <person name="Soanes D."/>
            <person name="Syed K."/>
            <person name="Tagua V.G."/>
            <person name="Talbot N.J."/>
            <person name="Thon M."/>
            <person name="De vries R.P."/>
            <person name="Wiebenga A."/>
            <person name="Yadav J.S."/>
            <person name="Braun E.L."/>
            <person name="Baker S."/>
            <person name="Garre V."/>
            <person name="Horwitz B."/>
            <person name="Torres-Martinez S."/>
            <person name="Idnurm A."/>
            <person name="Herrera-Estrella A."/>
            <person name="Gabaldon T."/>
            <person name="Grigoriev I.V."/>
        </authorList>
    </citation>
    <scope>NUCLEOTIDE SEQUENCE [LARGE SCALE GENOMIC DNA]</scope>
    <source>
        <strain evidence="4">NRRL 1555(-)</strain>
    </source>
</reference>
<dbReference type="OrthoDB" id="426133at2759"/>
<feature type="chain" id="PRO_5007837782" evidence="2">
    <location>
        <begin position="20"/>
        <end position="610"/>
    </location>
</feature>
<dbReference type="PANTHER" id="PTHR37834">
    <property type="entry name" value="GDSL-LIKE LIPASE/ACYLHYDROLASE DOMAIN PROTEIN (AFU_ORTHOLOGUE AFUA_2G00620)"/>
    <property type="match status" value="1"/>
</dbReference>
<evidence type="ECO:0000256" key="1">
    <source>
        <dbReference type="SAM" id="MobiDB-lite"/>
    </source>
</evidence>
<feature type="region of interest" description="Disordered" evidence="1">
    <location>
        <begin position="575"/>
        <end position="610"/>
    </location>
</feature>
<dbReference type="InterPro" id="IPR052762">
    <property type="entry name" value="PCW_deacetylase/CE"/>
</dbReference>
<dbReference type="PANTHER" id="PTHR37834:SF2">
    <property type="entry name" value="ESTERASE, SGNH HYDROLASE-TYPE"/>
    <property type="match status" value="1"/>
</dbReference>
<protein>
    <submittedName>
        <fullName evidence="3">Carbohydrate esterase family 2 protein</fullName>
    </submittedName>
</protein>
<dbReference type="Gene3D" id="2.60.120.200">
    <property type="match status" value="1"/>
</dbReference>
<keyword evidence="4" id="KW-1185">Reference proteome</keyword>
<name>A0A162NKA2_PHYB8</name>
<feature type="signal peptide" evidence="2">
    <location>
        <begin position="1"/>
        <end position="19"/>
    </location>
</feature>
<dbReference type="Gene3D" id="2.60.120.260">
    <property type="entry name" value="Galactose-binding domain-like"/>
    <property type="match status" value="1"/>
</dbReference>
<dbReference type="GeneID" id="29004424"/>
<evidence type="ECO:0000313" key="3">
    <source>
        <dbReference type="EMBL" id="OAD70464.1"/>
    </source>
</evidence>
<dbReference type="Gene3D" id="3.40.50.1110">
    <property type="entry name" value="SGNH hydrolase"/>
    <property type="match status" value="1"/>
</dbReference>
<dbReference type="InterPro" id="IPR036514">
    <property type="entry name" value="SGNH_hydro_sf"/>
</dbReference>
<dbReference type="RefSeq" id="XP_018288504.1">
    <property type="nucleotide sequence ID" value="XM_018443519.1"/>
</dbReference>